<keyword evidence="1 2" id="KW-0238">DNA-binding</keyword>
<accession>A0ABP9EYL5</accession>
<keyword evidence="5" id="KW-1185">Reference proteome</keyword>
<dbReference type="Pfam" id="PF17932">
    <property type="entry name" value="TetR_C_24"/>
    <property type="match status" value="1"/>
</dbReference>
<dbReference type="Pfam" id="PF00440">
    <property type="entry name" value="TetR_N"/>
    <property type="match status" value="1"/>
</dbReference>
<organism evidence="4 5">
    <name type="scientific">Actinomycetospora straminea</name>
    <dbReference type="NCBI Taxonomy" id="663607"/>
    <lineage>
        <taxon>Bacteria</taxon>
        <taxon>Bacillati</taxon>
        <taxon>Actinomycetota</taxon>
        <taxon>Actinomycetes</taxon>
        <taxon>Pseudonocardiales</taxon>
        <taxon>Pseudonocardiaceae</taxon>
        <taxon>Actinomycetospora</taxon>
    </lineage>
</organism>
<evidence type="ECO:0000259" key="3">
    <source>
        <dbReference type="PROSITE" id="PS50977"/>
    </source>
</evidence>
<dbReference type="InterPro" id="IPR009057">
    <property type="entry name" value="Homeodomain-like_sf"/>
</dbReference>
<sequence length="209" mass="22824">MSAVSTNPADLAEPRATRTALTPDVVLDAALTLFAQRGYHGTALSQIAEVLRVRTPSLYNHMGSKHDLLLTIVDRATAGVLADFHRVVDPADPPVEQLRKATHVYVHRHVTHRREALVVNRDTGSLAEPAVGEMQARRREHEHALRAVIAAGVAAGELRVESPALASFAIREMCVSVARWFSPHGALTAEQVADQYVEFALRVAGHLER</sequence>
<dbReference type="Gene3D" id="1.10.357.10">
    <property type="entry name" value="Tetracycline Repressor, domain 2"/>
    <property type="match status" value="1"/>
</dbReference>
<dbReference type="PROSITE" id="PS50977">
    <property type="entry name" value="HTH_TETR_2"/>
    <property type="match status" value="1"/>
</dbReference>
<dbReference type="EMBL" id="BAABHQ010000017">
    <property type="protein sequence ID" value="GAA4889443.1"/>
    <property type="molecule type" value="Genomic_DNA"/>
</dbReference>
<evidence type="ECO:0000313" key="5">
    <source>
        <dbReference type="Proteomes" id="UP001500457"/>
    </source>
</evidence>
<evidence type="ECO:0000313" key="4">
    <source>
        <dbReference type="EMBL" id="GAA4889443.1"/>
    </source>
</evidence>
<dbReference type="PRINTS" id="PR00455">
    <property type="entry name" value="HTHTETR"/>
</dbReference>
<dbReference type="SUPFAM" id="SSF48498">
    <property type="entry name" value="Tetracyclin repressor-like, C-terminal domain"/>
    <property type="match status" value="1"/>
</dbReference>
<proteinExistence type="predicted"/>
<dbReference type="SUPFAM" id="SSF46689">
    <property type="entry name" value="Homeodomain-like"/>
    <property type="match status" value="1"/>
</dbReference>
<dbReference type="InterPro" id="IPR041490">
    <property type="entry name" value="KstR2_TetR_C"/>
</dbReference>
<dbReference type="InterPro" id="IPR001647">
    <property type="entry name" value="HTH_TetR"/>
</dbReference>
<protein>
    <submittedName>
        <fullName evidence="4">TetR/AcrR family transcriptional regulator</fullName>
    </submittedName>
</protein>
<comment type="caution">
    <text evidence="4">The sequence shown here is derived from an EMBL/GenBank/DDBJ whole genome shotgun (WGS) entry which is preliminary data.</text>
</comment>
<dbReference type="PANTHER" id="PTHR30055:SF200">
    <property type="entry name" value="HTH-TYPE TRANSCRIPTIONAL REPRESSOR BDCR"/>
    <property type="match status" value="1"/>
</dbReference>
<reference evidence="5" key="1">
    <citation type="journal article" date="2019" name="Int. J. Syst. Evol. Microbiol.">
        <title>The Global Catalogue of Microorganisms (GCM) 10K type strain sequencing project: providing services to taxonomists for standard genome sequencing and annotation.</title>
        <authorList>
            <consortium name="The Broad Institute Genomics Platform"/>
            <consortium name="The Broad Institute Genome Sequencing Center for Infectious Disease"/>
            <person name="Wu L."/>
            <person name="Ma J."/>
        </authorList>
    </citation>
    <scope>NUCLEOTIDE SEQUENCE [LARGE SCALE GENOMIC DNA]</scope>
    <source>
        <strain evidence="5">JCM 17983</strain>
    </source>
</reference>
<name>A0ABP9EYL5_9PSEU</name>
<dbReference type="InterPro" id="IPR036271">
    <property type="entry name" value="Tet_transcr_reg_TetR-rel_C_sf"/>
</dbReference>
<evidence type="ECO:0000256" key="1">
    <source>
        <dbReference type="ARBA" id="ARBA00023125"/>
    </source>
</evidence>
<dbReference type="PANTHER" id="PTHR30055">
    <property type="entry name" value="HTH-TYPE TRANSCRIPTIONAL REGULATOR RUTR"/>
    <property type="match status" value="1"/>
</dbReference>
<feature type="domain" description="HTH tetR-type" evidence="3">
    <location>
        <begin position="20"/>
        <end position="80"/>
    </location>
</feature>
<evidence type="ECO:0000256" key="2">
    <source>
        <dbReference type="PROSITE-ProRule" id="PRU00335"/>
    </source>
</evidence>
<dbReference type="InterPro" id="IPR050109">
    <property type="entry name" value="HTH-type_TetR-like_transc_reg"/>
</dbReference>
<gene>
    <name evidence="4" type="ORF">GCM10023203_48310</name>
</gene>
<dbReference type="Proteomes" id="UP001500457">
    <property type="component" value="Unassembled WGS sequence"/>
</dbReference>
<feature type="DNA-binding region" description="H-T-H motif" evidence="2">
    <location>
        <begin position="43"/>
        <end position="62"/>
    </location>
</feature>